<feature type="binding site" evidence="10">
    <location>
        <position position="274"/>
    </location>
    <ligand>
        <name>Fe cation</name>
        <dbReference type="ChEBI" id="CHEBI:24875"/>
        <label>2</label>
    </ligand>
</feature>
<evidence type="ECO:0000256" key="9">
    <source>
        <dbReference type="ARBA" id="ARBA00045876"/>
    </source>
</evidence>
<dbReference type="PROSITE" id="PS50176">
    <property type="entry name" value="ARM_REPEAT"/>
    <property type="match status" value="1"/>
</dbReference>
<feature type="binding site" evidence="10">
    <location>
        <position position="98"/>
    </location>
    <ligand>
        <name>Fe cation</name>
        <dbReference type="ChEBI" id="CHEBI:24875"/>
        <label>1</label>
    </ligand>
</feature>
<comment type="cofactor">
    <cofactor evidence="10">
        <name>Fe(2+)</name>
        <dbReference type="ChEBI" id="CHEBI:29033"/>
    </cofactor>
    <text evidence="10">Binds 2 Fe(2+) ions per subunit.</text>
</comment>
<evidence type="ECO:0000256" key="4">
    <source>
        <dbReference type="ARBA" id="ARBA00022737"/>
    </source>
</evidence>
<proteinExistence type="inferred from homology"/>
<dbReference type="EMBL" id="KY000344">
    <property type="protein sequence ID" value="ASF90278.1"/>
    <property type="molecule type" value="Genomic_DNA"/>
</dbReference>
<feature type="binding site" evidence="10">
    <location>
        <position position="275"/>
    </location>
    <ligand>
        <name>Fe cation</name>
        <dbReference type="ChEBI" id="CHEBI:24875"/>
        <label>2</label>
    </ligand>
</feature>
<dbReference type="InterPro" id="IPR027517">
    <property type="entry name" value="Deoxyhypusine_hydroxylase"/>
</dbReference>
<accession>A0A2D0XHX8</accession>
<dbReference type="GO" id="GO:0005634">
    <property type="term" value="C:nucleus"/>
    <property type="evidence" value="ECO:0007669"/>
    <property type="project" value="UniProtKB-SubCell"/>
</dbReference>
<comment type="similarity">
    <text evidence="10">Belongs to the deoxyhypusine hydroxylase family.</text>
</comment>
<feature type="binding site" evidence="10">
    <location>
        <position position="307"/>
    </location>
    <ligand>
        <name>Fe cation</name>
        <dbReference type="ChEBI" id="CHEBI:24875"/>
        <label>2</label>
    </ligand>
</feature>
<feature type="binding site" evidence="10">
    <location>
        <position position="97"/>
    </location>
    <ligand>
        <name>Fe cation</name>
        <dbReference type="ChEBI" id="CHEBI:24875"/>
        <label>1</label>
    </ligand>
</feature>
<dbReference type="PROSITE" id="PS50077">
    <property type="entry name" value="HEAT_REPEAT"/>
    <property type="match status" value="1"/>
</dbReference>
<dbReference type="InterPro" id="IPR011989">
    <property type="entry name" value="ARM-like"/>
</dbReference>
<evidence type="ECO:0000256" key="10">
    <source>
        <dbReference type="HAMAP-Rule" id="MF_03101"/>
    </source>
</evidence>
<keyword evidence="6 10" id="KW-0408">Iron</keyword>
<dbReference type="AlphaFoldDB" id="A0A2D0XHX8"/>
<gene>
    <name evidence="10" type="primary">LIA1</name>
    <name evidence="14" type="ORF">SPAR01818</name>
</gene>
<reference evidence="14" key="1">
    <citation type="submission" date="2016-10" db="EMBL/GenBank/DDBJ databases">
        <title>Phylogenomic data for the living fossil Bartheletia paradoxa suggests that the early evolutionary history of major basidiomycete lineages might not be bifurcate.</title>
        <authorList>
            <person name="Mishra B."/>
            <person name="Choi Y.-J."/>
            <person name="Bauer R."/>
            <person name="Thines M."/>
        </authorList>
    </citation>
    <scope>NUCLEOTIDE SEQUENCE</scope>
</reference>
<dbReference type="GO" id="GO:0046872">
    <property type="term" value="F:metal ion binding"/>
    <property type="evidence" value="ECO:0007669"/>
    <property type="project" value="UniProtKB-KW"/>
</dbReference>
<dbReference type="PANTHER" id="PTHR12697">
    <property type="entry name" value="PBS LYASE HEAT-LIKE PROTEIN"/>
    <property type="match status" value="1"/>
</dbReference>
<dbReference type="SUPFAM" id="SSF48371">
    <property type="entry name" value="ARM repeat"/>
    <property type="match status" value="1"/>
</dbReference>
<feature type="binding site" evidence="10">
    <location>
        <position position="65"/>
    </location>
    <ligand>
        <name>Fe cation</name>
        <dbReference type="ChEBI" id="CHEBI:24875"/>
        <label>1</label>
    </ligand>
</feature>
<evidence type="ECO:0000256" key="6">
    <source>
        <dbReference type="ARBA" id="ARBA00023004"/>
    </source>
</evidence>
<comment type="catalytic activity">
    <reaction evidence="1 10">
        <text>[eIF5A protein]-deoxyhypusine + AH2 + O2 = [eIF5A protein]-hypusine + A + H2O</text>
        <dbReference type="Rhea" id="RHEA:14101"/>
        <dbReference type="Rhea" id="RHEA-COMP:10144"/>
        <dbReference type="Rhea" id="RHEA-COMP:12592"/>
        <dbReference type="ChEBI" id="CHEBI:13193"/>
        <dbReference type="ChEBI" id="CHEBI:15377"/>
        <dbReference type="ChEBI" id="CHEBI:15379"/>
        <dbReference type="ChEBI" id="CHEBI:17499"/>
        <dbReference type="ChEBI" id="CHEBI:82657"/>
        <dbReference type="ChEBI" id="CHEBI:91175"/>
        <dbReference type="EC" id="1.14.99.29"/>
    </reaction>
</comment>
<protein>
    <recommendedName>
        <fullName evidence="10">Deoxyhypusine hydroxylase</fullName>
        <shortName evidence="10">DOHH</shortName>
        <ecNumber evidence="10">1.14.99.29</ecNumber>
    </recommendedName>
    <alternativeName>
        <fullName evidence="10">Deoxyhypusine dioxygenase</fullName>
    </alternativeName>
    <alternativeName>
        <fullName evidence="10">Deoxyhypusine monooxygenase</fullName>
    </alternativeName>
</protein>
<dbReference type="GO" id="GO:0005737">
    <property type="term" value="C:cytoplasm"/>
    <property type="evidence" value="ECO:0007669"/>
    <property type="project" value="UniProtKB-SubCell"/>
</dbReference>
<organism evidence="14">
    <name type="scientific">Bartheletia paradoxa</name>
    <dbReference type="NCBI Taxonomy" id="669517"/>
    <lineage>
        <taxon>Eukaryota</taxon>
        <taxon>Fungi</taxon>
        <taxon>Dikarya</taxon>
        <taxon>Basidiomycota</taxon>
        <taxon>Agaricomycotina</taxon>
        <taxon>Bartheletiomycetes</taxon>
        <taxon>Bartheletiales</taxon>
        <taxon>Bartheletiaceae</taxon>
        <taxon>Bartheletia</taxon>
    </lineage>
</organism>
<evidence type="ECO:0000256" key="11">
    <source>
        <dbReference type="PROSITE-ProRule" id="PRU00103"/>
    </source>
</evidence>
<comment type="subcellular location">
    <subcellularLocation>
        <location evidence="10">Cytoplasm</location>
    </subcellularLocation>
    <subcellularLocation>
        <location evidence="10">Nucleus</location>
    </subcellularLocation>
</comment>
<evidence type="ECO:0000256" key="8">
    <source>
        <dbReference type="ARBA" id="ARBA00023256"/>
    </source>
</evidence>
<dbReference type="Gene3D" id="1.25.10.10">
    <property type="entry name" value="Leucine-rich Repeat Variant"/>
    <property type="match status" value="2"/>
</dbReference>
<sequence length="375" mass="40279">MDYSKTVSDATIESLGACLHNTSGSVPLHERFRALFTLKAVGDERAINVVAECLQNDPSALLKHELAYVLGQIRNPVALPKLESVLRNVNEDPMVRHEAAEAIGAISDPSSIPILAEFQSNPAEHIAVRETCEIAKAKIEWDNSPEGIAQLKAGKAAPTERETIEAAAKAFGDSADDYEPASSDGNDAPFPTIDPAPPSALSDKPALESTATLRAELLNVKLPLFERYRAMFGLRNAAVQAGMKAGRDGGEEEEKEAVFALAAGFADKSALFRHEIAYVFGQLSTPTSIPSLITVLRDDNEEDMVRHEAAEALGSIATDDVMTALEEFVGDGPRAKTAPQVVRESCEVAIDMAEYERSQELQYANGLSGSTEIEA</sequence>
<keyword evidence="8 10" id="KW-0386">Hypusine biosynthesis</keyword>
<dbReference type="HAMAP" id="MF_03101">
    <property type="entry name" value="Deoxyhypusine_hydroxylase"/>
    <property type="match status" value="1"/>
</dbReference>
<feature type="binding site" evidence="10">
    <location>
        <position position="308"/>
    </location>
    <ligand>
        <name>Fe cation</name>
        <dbReference type="ChEBI" id="CHEBI:24875"/>
        <label>2</label>
    </ligand>
</feature>
<keyword evidence="4" id="KW-0677">Repeat</keyword>
<evidence type="ECO:0000313" key="14">
    <source>
        <dbReference type="EMBL" id="ASF90278.1"/>
    </source>
</evidence>
<evidence type="ECO:0000256" key="13">
    <source>
        <dbReference type="SAM" id="MobiDB-lite"/>
    </source>
</evidence>
<dbReference type="PANTHER" id="PTHR12697:SF5">
    <property type="entry name" value="DEOXYHYPUSINE HYDROXYLASE"/>
    <property type="match status" value="1"/>
</dbReference>
<evidence type="ECO:0000256" key="12">
    <source>
        <dbReference type="PROSITE-ProRule" id="PRU00259"/>
    </source>
</evidence>
<dbReference type="SMART" id="SM00567">
    <property type="entry name" value="EZ_HEAT"/>
    <property type="match status" value="6"/>
</dbReference>
<feature type="region of interest" description="Disordered" evidence="13">
    <location>
        <begin position="174"/>
        <end position="204"/>
    </location>
</feature>
<dbReference type="Pfam" id="PF13646">
    <property type="entry name" value="HEAT_2"/>
    <property type="match status" value="2"/>
</dbReference>
<feature type="repeat" description="ARM" evidence="12">
    <location>
        <begin position="287"/>
        <end position="320"/>
    </location>
</feature>
<dbReference type="UniPathway" id="UPA00354"/>
<dbReference type="InterPro" id="IPR000225">
    <property type="entry name" value="Armadillo"/>
</dbReference>
<keyword evidence="5 10" id="KW-0560">Oxidoreductase</keyword>
<dbReference type="EC" id="1.14.99.29" evidence="10"/>
<evidence type="ECO:0000256" key="3">
    <source>
        <dbReference type="ARBA" id="ARBA00022723"/>
    </source>
</evidence>
<evidence type="ECO:0000256" key="5">
    <source>
        <dbReference type="ARBA" id="ARBA00023002"/>
    </source>
</evidence>
<name>A0A2D0XHX8_9BASI</name>
<evidence type="ECO:0000256" key="2">
    <source>
        <dbReference type="ARBA" id="ARBA00005041"/>
    </source>
</evidence>
<feature type="binding site" evidence="10">
    <location>
        <position position="64"/>
    </location>
    <ligand>
        <name>Fe cation</name>
        <dbReference type="ChEBI" id="CHEBI:24875"/>
        <label>1</label>
    </ligand>
</feature>
<keyword evidence="10" id="KW-0963">Cytoplasm</keyword>
<comment type="pathway">
    <text evidence="2 10">Protein modification; eIF5A hypusination.</text>
</comment>
<comment type="function">
    <text evidence="9">Catalyzes the hydroxylation of the N(6)-(4-aminobutyl)-L-lysine intermediate produced by deoxyhypusine synthase/DHPS on a critical lysine of the eukaryotic translation initiation factor 5A/eIF-5A. This is the second step of the post-translational modification of that lysine into an unusual amino acid residue named hypusine. Hypusination is unique to mature eIF-5A factor and is essential for its function.</text>
</comment>
<keyword evidence="7 10" id="KW-0503">Monooxygenase</keyword>
<dbReference type="GO" id="GO:0019135">
    <property type="term" value="F:deoxyhypusine monooxygenase activity"/>
    <property type="evidence" value="ECO:0007669"/>
    <property type="project" value="UniProtKB-UniRule"/>
</dbReference>
<dbReference type="InterPro" id="IPR016024">
    <property type="entry name" value="ARM-type_fold"/>
</dbReference>
<evidence type="ECO:0000256" key="1">
    <source>
        <dbReference type="ARBA" id="ARBA00000068"/>
    </source>
</evidence>
<dbReference type="InterPro" id="IPR021133">
    <property type="entry name" value="HEAT_type_2"/>
</dbReference>
<keyword evidence="3 10" id="KW-0479">Metal-binding</keyword>
<evidence type="ECO:0000256" key="7">
    <source>
        <dbReference type="ARBA" id="ARBA00023033"/>
    </source>
</evidence>
<feature type="repeat" description="HEAT" evidence="11">
    <location>
        <begin position="288"/>
        <end position="328"/>
    </location>
</feature>
<keyword evidence="10" id="KW-0539">Nucleus</keyword>
<comment type="function">
    <text evidence="10">Catalyzes the hydroxylation of the N(6)-(4-aminobutyl)-L-lysine intermediate to form hypusine, an essential post-translational modification only found in mature eIF-5A factor.</text>
</comment>
<dbReference type="InterPro" id="IPR004155">
    <property type="entry name" value="PBS_lyase_HEAT"/>
</dbReference>